<keyword evidence="2" id="KW-0732">Signal</keyword>
<feature type="signal peptide" evidence="2">
    <location>
        <begin position="1"/>
        <end position="18"/>
    </location>
</feature>
<protein>
    <recommendedName>
        <fullName evidence="3">DUF4124 domain-containing protein</fullName>
    </recommendedName>
</protein>
<evidence type="ECO:0000256" key="2">
    <source>
        <dbReference type="SAM" id="SignalP"/>
    </source>
</evidence>
<accession>A0A2G6PEE0</accession>
<dbReference type="Pfam" id="PF13511">
    <property type="entry name" value="DUF4124"/>
    <property type="match status" value="1"/>
</dbReference>
<organism evidence="4 5">
    <name type="scientific">Candidatus Contendibacter odensensis</name>
    <dbReference type="NCBI Taxonomy" id="1400860"/>
    <lineage>
        <taxon>Bacteria</taxon>
        <taxon>Pseudomonadati</taxon>
        <taxon>Pseudomonadota</taxon>
        <taxon>Gammaproteobacteria</taxon>
        <taxon>Candidatus Competibacteraceae</taxon>
        <taxon>Candidatus Contendibacter</taxon>
    </lineage>
</organism>
<gene>
    <name evidence="4" type="ORF">CSA09_04385</name>
</gene>
<evidence type="ECO:0000313" key="5">
    <source>
        <dbReference type="Proteomes" id="UP000229278"/>
    </source>
</evidence>
<evidence type="ECO:0000259" key="3">
    <source>
        <dbReference type="Pfam" id="PF13511"/>
    </source>
</evidence>
<feature type="chain" id="PRO_5013815245" description="DUF4124 domain-containing protein" evidence="2">
    <location>
        <begin position="19"/>
        <end position="145"/>
    </location>
</feature>
<dbReference type="EMBL" id="PDTV01000010">
    <property type="protein sequence ID" value="PIE82931.1"/>
    <property type="molecule type" value="Genomic_DNA"/>
</dbReference>
<sequence>MKLLLTFLMALVAMPALGAVYRCPQADGMTRYQQKPCVDGKEISIKKGPERTEPPPSPSRPKPLQQQDKATDDVPTDIPDLNLSRRWDRLPFQPKKCTSLETAIPQSTLADTRGYAAPHLIRFQYVVSLRRMELLSQRHQGRRFF</sequence>
<dbReference type="AlphaFoldDB" id="A0A2G6PEE0"/>
<proteinExistence type="predicted"/>
<dbReference type="Proteomes" id="UP000229278">
    <property type="component" value="Unassembled WGS sequence"/>
</dbReference>
<feature type="domain" description="DUF4124" evidence="3">
    <location>
        <begin position="7"/>
        <end position="58"/>
    </location>
</feature>
<evidence type="ECO:0000313" key="4">
    <source>
        <dbReference type="EMBL" id="PIE82931.1"/>
    </source>
</evidence>
<comment type="caution">
    <text evidence="4">The sequence shown here is derived from an EMBL/GenBank/DDBJ whole genome shotgun (WGS) entry which is preliminary data.</text>
</comment>
<feature type="compositionally biased region" description="Basic and acidic residues" evidence="1">
    <location>
        <begin position="38"/>
        <end position="53"/>
    </location>
</feature>
<dbReference type="InterPro" id="IPR025392">
    <property type="entry name" value="DUF4124"/>
</dbReference>
<feature type="region of interest" description="Disordered" evidence="1">
    <location>
        <begin position="37"/>
        <end position="81"/>
    </location>
</feature>
<name>A0A2G6PEE0_9GAMM</name>
<reference evidence="4 5" key="1">
    <citation type="submission" date="2017-10" db="EMBL/GenBank/DDBJ databases">
        <title>Novel microbial diversity and functional potential in the marine mammal oral microbiome.</title>
        <authorList>
            <person name="Dudek N.K."/>
            <person name="Sun C.L."/>
            <person name="Burstein D."/>
            <person name="Kantor R.S."/>
            <person name="Aliaga Goltsman D.S."/>
            <person name="Bik E.M."/>
            <person name="Thomas B.C."/>
            <person name="Banfield J.F."/>
            <person name="Relman D.A."/>
        </authorList>
    </citation>
    <scope>NUCLEOTIDE SEQUENCE [LARGE SCALE GENOMIC DNA]</scope>
    <source>
        <strain evidence="4">DOLJORAL78_50_517</strain>
    </source>
</reference>
<evidence type="ECO:0000256" key="1">
    <source>
        <dbReference type="SAM" id="MobiDB-lite"/>
    </source>
</evidence>